<feature type="region of interest" description="Disordered" evidence="2">
    <location>
        <begin position="373"/>
        <end position="442"/>
    </location>
</feature>
<feature type="compositionally biased region" description="Basic and acidic residues" evidence="2">
    <location>
        <begin position="377"/>
        <end position="398"/>
    </location>
</feature>
<feature type="compositionally biased region" description="Polar residues" evidence="2">
    <location>
        <begin position="981"/>
        <end position="997"/>
    </location>
</feature>
<dbReference type="EMBL" id="MU001633">
    <property type="protein sequence ID" value="KAF2485152.1"/>
    <property type="molecule type" value="Genomic_DNA"/>
</dbReference>
<feature type="coiled-coil region" evidence="1">
    <location>
        <begin position="593"/>
        <end position="736"/>
    </location>
</feature>
<feature type="compositionally biased region" description="Basic and acidic residues" evidence="2">
    <location>
        <begin position="303"/>
        <end position="316"/>
    </location>
</feature>
<reference evidence="4" key="1">
    <citation type="journal article" date="2020" name="Stud. Mycol.">
        <title>101 Dothideomycetes genomes: a test case for predicting lifestyles and emergence of pathogens.</title>
        <authorList>
            <person name="Haridas S."/>
            <person name="Albert R."/>
            <person name="Binder M."/>
            <person name="Bloem J."/>
            <person name="Labutti K."/>
            <person name="Salamov A."/>
            <person name="Andreopoulos B."/>
            <person name="Baker S."/>
            <person name="Barry K."/>
            <person name="Bills G."/>
            <person name="Bluhm B."/>
            <person name="Cannon C."/>
            <person name="Castanera R."/>
            <person name="Culley D."/>
            <person name="Daum C."/>
            <person name="Ezra D."/>
            <person name="Gonzalez J."/>
            <person name="Henrissat B."/>
            <person name="Kuo A."/>
            <person name="Liang C."/>
            <person name="Lipzen A."/>
            <person name="Lutzoni F."/>
            <person name="Magnuson J."/>
            <person name="Mondo S."/>
            <person name="Nolan M."/>
            <person name="Ohm R."/>
            <person name="Pangilinan J."/>
            <person name="Park H.-J."/>
            <person name="Ramirez L."/>
            <person name="Alfaro M."/>
            <person name="Sun H."/>
            <person name="Tritt A."/>
            <person name="Yoshinaga Y."/>
            <person name="Zwiers L.-H."/>
            <person name="Turgeon B."/>
            <person name="Goodwin S."/>
            <person name="Spatafora J."/>
            <person name="Crous P."/>
            <person name="Grigoriev I."/>
        </authorList>
    </citation>
    <scope>NUCLEOTIDE SEQUENCE</scope>
    <source>
        <strain evidence="4">CBS 113389</strain>
    </source>
</reference>
<dbReference type="RefSeq" id="XP_033591721.1">
    <property type="nucleotide sequence ID" value="XM_033735228.1"/>
</dbReference>
<keyword evidence="3" id="KW-0812">Transmembrane</keyword>
<accession>A0A6A6PYS9</accession>
<feature type="region of interest" description="Disordered" evidence="2">
    <location>
        <begin position="201"/>
        <end position="244"/>
    </location>
</feature>
<keyword evidence="1" id="KW-0175">Coiled coil</keyword>
<dbReference type="OrthoDB" id="3946750at2759"/>
<feature type="region of interest" description="Disordered" evidence="2">
    <location>
        <begin position="295"/>
        <end position="343"/>
    </location>
</feature>
<feature type="compositionally biased region" description="Pro residues" evidence="2">
    <location>
        <begin position="332"/>
        <end position="343"/>
    </location>
</feature>
<evidence type="ECO:0000313" key="5">
    <source>
        <dbReference type="Proteomes" id="UP000799767"/>
    </source>
</evidence>
<dbReference type="Proteomes" id="UP000799767">
    <property type="component" value="Unassembled WGS sequence"/>
</dbReference>
<dbReference type="GeneID" id="54476230"/>
<protein>
    <submittedName>
        <fullName evidence="4">Uncharacterized protein</fullName>
    </submittedName>
</protein>
<feature type="region of interest" description="Disordered" evidence="2">
    <location>
        <begin position="851"/>
        <end position="873"/>
    </location>
</feature>
<feature type="region of interest" description="Disordered" evidence="2">
    <location>
        <begin position="981"/>
        <end position="1002"/>
    </location>
</feature>
<name>A0A6A6PYS9_9PEZI</name>
<feature type="compositionally biased region" description="Low complexity" evidence="2">
    <location>
        <begin position="229"/>
        <end position="244"/>
    </location>
</feature>
<evidence type="ECO:0000256" key="1">
    <source>
        <dbReference type="SAM" id="Coils"/>
    </source>
</evidence>
<keyword evidence="3" id="KW-1133">Transmembrane helix</keyword>
<feature type="transmembrane region" description="Helical" evidence="3">
    <location>
        <begin position="1071"/>
        <end position="1090"/>
    </location>
</feature>
<keyword evidence="3" id="KW-0472">Membrane</keyword>
<keyword evidence="5" id="KW-1185">Reference proteome</keyword>
<gene>
    <name evidence="4" type="ORF">BDY17DRAFT_308599</name>
</gene>
<evidence type="ECO:0000256" key="3">
    <source>
        <dbReference type="SAM" id="Phobius"/>
    </source>
</evidence>
<feature type="coiled-coil region" evidence="1">
    <location>
        <begin position="477"/>
        <end position="511"/>
    </location>
</feature>
<feature type="compositionally biased region" description="Low complexity" evidence="2">
    <location>
        <begin position="856"/>
        <end position="873"/>
    </location>
</feature>
<feature type="compositionally biased region" description="Basic and acidic residues" evidence="2">
    <location>
        <begin position="201"/>
        <end position="215"/>
    </location>
</feature>
<proteinExistence type="predicted"/>
<evidence type="ECO:0000256" key="2">
    <source>
        <dbReference type="SAM" id="MobiDB-lite"/>
    </source>
</evidence>
<evidence type="ECO:0000313" key="4">
    <source>
        <dbReference type="EMBL" id="KAF2485152.1"/>
    </source>
</evidence>
<organism evidence="4 5">
    <name type="scientific">Neohortaea acidophila</name>
    <dbReference type="NCBI Taxonomy" id="245834"/>
    <lineage>
        <taxon>Eukaryota</taxon>
        <taxon>Fungi</taxon>
        <taxon>Dikarya</taxon>
        <taxon>Ascomycota</taxon>
        <taxon>Pezizomycotina</taxon>
        <taxon>Dothideomycetes</taxon>
        <taxon>Dothideomycetidae</taxon>
        <taxon>Mycosphaerellales</taxon>
        <taxon>Teratosphaeriaceae</taxon>
        <taxon>Neohortaea</taxon>
    </lineage>
</organism>
<dbReference type="AlphaFoldDB" id="A0A6A6PYS9"/>
<sequence length="1115" mass="125695">MLPPQLRQGAVVSRAIPTITLALKVSTPSLLHTRGFWSWRRHDWSSHLDPAYHRYNRVRTIKTRAKLLKSLRRRGKFDWDVDYQPFFTPRLVRCASHWDGSGKRRTWSLDGEEEKRKTKDISVEEKGFELSQREKEWRDKLAAMRKRLDKDPYEAIFGKRFEPFWGPLVPSWMREEMGLQGWPKKEVPKATADQAEAVKIVKNETADKAKPKEPKTAAGPTTSAPPAPTEKTPANSYSYASSTSWDSWTNKTKRVEWDSVSRQTRRYEYDPISNRMVQVEAPKSEALKSVELPTSHSNAVPVQKDEGNVKTTKSEPTKIPVQQSSEVRKSIPIPPPQFHPYPGSPVAFGRSTVTSLGPLKSTALAPGVAKPSALAKLPEKEPSKDKDVDNLTADDVRASMRKTKQQPSPATGLEGRAADLETISNGLKSKLSGMHVEKNPPSQWDQAEMGVMLDKELETLKKKKEKLARDEKGLFHIERQKKELMKLDERIKEVTARVEKLGVEIDAEQTKPAAASTVKAVGLQSSLDRMQSKDLPQALDLDDSAAHESTESFGAFKGVPRGWEQQAELLQADRVRRTASKRPYPSTPPMRWAEDMQARKTAYEAQEALVEQESEEVSAAADRRAKLEKANKILEAEVAEQKLKMQQYETRYSHKLRTLKEELDIAYKQSTVHAEKHLERVRFLEQELGKAQKAVGDTPSVASESKVAKLMDEAKQKRKQKELERAEQKAKDQRLVKEVKEIYEKAYGRIDDKHRQPLIEQKKPALCAPAPEKKQRQVVEVESDVDLGEALARYEKEAPYNGPKSSVENEIALKEKEFYEAQRTPFDMGIKESSNAKIVNDSLPKLIPTELSNSGTAPIPEEPTTPTSSTNTRTIQWQQPPLYKVLAYDSGNDIMTTADTTSTFTTSESPISIPQALSQLYQPARFVPYFADLQKSGYQVIFGTKDLLVFRKVQAEAEAAAAGAVAPEASSIGMEDHGLFNSTDQPTPTSATSQVTPNPAVDDGIFEDPDLEWRHYPRVRRIEQHFTGARRRWNTGNPYQKRLQQLQQRAEERAKGERAGRKRGERSSVRWILGVGAGAATVMYVVGAAAEKARESADRDEWVRRAAEMERRKGN</sequence>